<feature type="region of interest" description="Disordered" evidence="2">
    <location>
        <begin position="567"/>
        <end position="605"/>
    </location>
</feature>
<dbReference type="PROSITE" id="PS50005">
    <property type="entry name" value="TPR"/>
    <property type="match status" value="1"/>
</dbReference>
<feature type="domain" description="Heterokaryon incompatibility" evidence="3">
    <location>
        <begin position="199"/>
        <end position="286"/>
    </location>
</feature>
<evidence type="ECO:0000313" key="5">
    <source>
        <dbReference type="Proteomes" id="UP001194468"/>
    </source>
</evidence>
<feature type="repeat" description="TPR" evidence="1">
    <location>
        <begin position="8"/>
        <end position="41"/>
    </location>
</feature>
<keyword evidence="5" id="KW-1185">Reference proteome</keyword>
<dbReference type="AlphaFoldDB" id="A0AAD4GGQ3"/>
<keyword evidence="1" id="KW-0802">TPR repeat</keyword>
<dbReference type="InterPro" id="IPR011990">
    <property type="entry name" value="TPR-like_helical_dom_sf"/>
</dbReference>
<dbReference type="PANTHER" id="PTHR10622:SF10">
    <property type="entry name" value="HET DOMAIN-CONTAINING PROTEIN"/>
    <property type="match status" value="1"/>
</dbReference>
<proteinExistence type="predicted"/>
<comment type="caution">
    <text evidence="4">The sequence shown here is derived from an EMBL/GenBank/DDBJ whole genome shotgun (WGS) entry which is preliminary data.</text>
</comment>
<reference evidence="4" key="2">
    <citation type="journal article" date="2020" name="Nat. Commun.">
        <title>Large-scale genome sequencing of mycorrhizal fungi provides insights into the early evolution of symbiotic traits.</title>
        <authorList>
            <person name="Miyauchi S."/>
            <person name="Kiss E."/>
            <person name="Kuo A."/>
            <person name="Drula E."/>
            <person name="Kohler A."/>
            <person name="Sanchez-Garcia M."/>
            <person name="Morin E."/>
            <person name="Andreopoulos B."/>
            <person name="Barry K.W."/>
            <person name="Bonito G."/>
            <person name="Buee M."/>
            <person name="Carver A."/>
            <person name="Chen C."/>
            <person name="Cichocki N."/>
            <person name="Clum A."/>
            <person name="Culley D."/>
            <person name="Crous P.W."/>
            <person name="Fauchery L."/>
            <person name="Girlanda M."/>
            <person name="Hayes R.D."/>
            <person name="Keri Z."/>
            <person name="LaButti K."/>
            <person name="Lipzen A."/>
            <person name="Lombard V."/>
            <person name="Magnuson J."/>
            <person name="Maillard F."/>
            <person name="Murat C."/>
            <person name="Nolan M."/>
            <person name="Ohm R.A."/>
            <person name="Pangilinan J."/>
            <person name="Pereira M.F."/>
            <person name="Perotto S."/>
            <person name="Peter M."/>
            <person name="Pfister S."/>
            <person name="Riley R."/>
            <person name="Sitrit Y."/>
            <person name="Stielow J.B."/>
            <person name="Szollosi G."/>
            <person name="Zifcakova L."/>
            <person name="Stursova M."/>
            <person name="Spatafora J.W."/>
            <person name="Tedersoo L."/>
            <person name="Vaario L.M."/>
            <person name="Yamada A."/>
            <person name="Yan M."/>
            <person name="Wang P."/>
            <person name="Xu J."/>
            <person name="Bruns T."/>
            <person name="Baldrian P."/>
            <person name="Vilgalys R."/>
            <person name="Dunand C."/>
            <person name="Henrissat B."/>
            <person name="Grigoriev I.V."/>
            <person name="Hibbett D."/>
            <person name="Nagy L.G."/>
            <person name="Martin F.M."/>
        </authorList>
    </citation>
    <scope>NUCLEOTIDE SEQUENCE</scope>
    <source>
        <strain evidence="4">BED1</strain>
    </source>
</reference>
<dbReference type="Proteomes" id="UP001194468">
    <property type="component" value="Unassembled WGS sequence"/>
</dbReference>
<name>A0AAD4GGQ3_BOLED</name>
<evidence type="ECO:0000256" key="1">
    <source>
        <dbReference type="PROSITE-ProRule" id="PRU00339"/>
    </source>
</evidence>
<evidence type="ECO:0000313" key="4">
    <source>
        <dbReference type="EMBL" id="KAF8443899.1"/>
    </source>
</evidence>
<organism evidence="4 5">
    <name type="scientific">Boletus edulis BED1</name>
    <dbReference type="NCBI Taxonomy" id="1328754"/>
    <lineage>
        <taxon>Eukaryota</taxon>
        <taxon>Fungi</taxon>
        <taxon>Dikarya</taxon>
        <taxon>Basidiomycota</taxon>
        <taxon>Agaricomycotina</taxon>
        <taxon>Agaricomycetes</taxon>
        <taxon>Agaricomycetidae</taxon>
        <taxon>Boletales</taxon>
        <taxon>Boletineae</taxon>
        <taxon>Boletaceae</taxon>
        <taxon>Boletoideae</taxon>
        <taxon>Boletus</taxon>
    </lineage>
</organism>
<dbReference type="InterPro" id="IPR010730">
    <property type="entry name" value="HET"/>
</dbReference>
<dbReference type="SUPFAM" id="SSF48452">
    <property type="entry name" value="TPR-like"/>
    <property type="match status" value="1"/>
</dbReference>
<dbReference type="Pfam" id="PF06985">
    <property type="entry name" value="HET"/>
    <property type="match status" value="1"/>
</dbReference>
<evidence type="ECO:0000256" key="2">
    <source>
        <dbReference type="SAM" id="MobiDB-lite"/>
    </source>
</evidence>
<evidence type="ECO:0000259" key="3">
    <source>
        <dbReference type="Pfam" id="PF06985"/>
    </source>
</evidence>
<protein>
    <recommendedName>
        <fullName evidence="3">Heterokaryon incompatibility domain-containing protein</fullName>
    </recommendedName>
</protein>
<dbReference type="PANTHER" id="PTHR10622">
    <property type="entry name" value="HET DOMAIN-CONTAINING PROTEIN"/>
    <property type="match status" value="1"/>
</dbReference>
<accession>A0AAD4GGQ3</accession>
<gene>
    <name evidence="4" type="ORF">L210DRAFT_3100722</name>
</gene>
<sequence length="672" mass="75288">MDFKKKCVDILEALGNQALGSVEHDKAIKRYTIALSLDPSNSIDILMKRSKAYISKGSWEDALMDAEGVIELAPSSHLGYERKFAAFYGAKDYDKAYDALSLMFLSVENSTAEEICRLRGMYTAPDETIGAIDTAVHIISNFCPLVLIDVTIGKLHDAKARAGMFKSETPFKKLVSETAVTKIDEGHIYQSVAEYFKWMMFSHTWGGEEPTFKDVNLVDSIWELDHSPLNEKLQQFCTRAREDGYRWAWSDTCCIDKDTNAILSQSLTSMYRWYEEAAETVVYLADVQPFAELGALTNSRWMTRAWTLEELLASKVIRFYNCEWKLYLNDMHANHKESPVIKQEIANAMGVNPETITSFHPEDLGVREKLRLASRRKATVDEDIAYSLIGIFSSKIVPRYGVGKTVAIGELLENIVARTGDVTVIAWTGKSSRHNSALPDSLAVYSQTPYHPPSMEVSELDTRVEQLRGGLPREDVLAFYKQVVQFRRATFSDSCLHLPCIMFTVTKLGIQDTSGNQGLLYNALVPSLGKVPVGFRTADAITLAKPRKLVFVHPWLRSLRDRLDESLSDDEADIESNPASEEPEVDGNSDGDSDASSASTPPLHAEPIAQVDRYTQALQLIACLGRPFNALLLERQSNGQYKRIAAEREIIIPGVPYQTNPKNIRVRVLEIV</sequence>
<dbReference type="EMBL" id="WHUW01000007">
    <property type="protein sequence ID" value="KAF8443899.1"/>
    <property type="molecule type" value="Genomic_DNA"/>
</dbReference>
<dbReference type="InterPro" id="IPR019734">
    <property type="entry name" value="TPR_rpt"/>
</dbReference>
<feature type="compositionally biased region" description="Acidic residues" evidence="2">
    <location>
        <begin position="581"/>
        <end position="593"/>
    </location>
</feature>
<reference evidence="4" key="1">
    <citation type="submission" date="2019-10" db="EMBL/GenBank/DDBJ databases">
        <authorList>
            <consortium name="DOE Joint Genome Institute"/>
            <person name="Kuo A."/>
            <person name="Miyauchi S."/>
            <person name="Kiss E."/>
            <person name="Drula E."/>
            <person name="Kohler A."/>
            <person name="Sanchez-Garcia M."/>
            <person name="Andreopoulos B."/>
            <person name="Barry K.W."/>
            <person name="Bonito G."/>
            <person name="Buee M."/>
            <person name="Carver A."/>
            <person name="Chen C."/>
            <person name="Cichocki N."/>
            <person name="Clum A."/>
            <person name="Culley D."/>
            <person name="Crous P.W."/>
            <person name="Fauchery L."/>
            <person name="Girlanda M."/>
            <person name="Hayes R."/>
            <person name="Keri Z."/>
            <person name="LaButti K."/>
            <person name="Lipzen A."/>
            <person name="Lombard V."/>
            <person name="Magnuson J."/>
            <person name="Maillard F."/>
            <person name="Morin E."/>
            <person name="Murat C."/>
            <person name="Nolan M."/>
            <person name="Ohm R."/>
            <person name="Pangilinan J."/>
            <person name="Pereira M."/>
            <person name="Perotto S."/>
            <person name="Peter M."/>
            <person name="Riley R."/>
            <person name="Sitrit Y."/>
            <person name="Stielow B."/>
            <person name="Szollosi G."/>
            <person name="Zifcakova L."/>
            <person name="Stursova M."/>
            <person name="Spatafora J.W."/>
            <person name="Tedersoo L."/>
            <person name="Vaario L.-M."/>
            <person name="Yamada A."/>
            <person name="Yan M."/>
            <person name="Wang P."/>
            <person name="Xu J."/>
            <person name="Bruns T."/>
            <person name="Baldrian P."/>
            <person name="Vilgalys R."/>
            <person name="Henrissat B."/>
            <person name="Grigoriev I.V."/>
            <person name="Hibbett D."/>
            <person name="Nagy L.G."/>
            <person name="Martin F.M."/>
        </authorList>
    </citation>
    <scope>NUCLEOTIDE SEQUENCE</scope>
    <source>
        <strain evidence="4">BED1</strain>
    </source>
</reference>
<dbReference type="Gene3D" id="1.25.40.10">
    <property type="entry name" value="Tetratricopeptide repeat domain"/>
    <property type="match status" value="1"/>
</dbReference>